<dbReference type="Pfam" id="PF04752">
    <property type="entry name" value="ChaC"/>
    <property type="match status" value="1"/>
</dbReference>
<dbReference type="InterPro" id="IPR013024">
    <property type="entry name" value="GGCT-like"/>
</dbReference>
<proteinExistence type="predicted"/>
<dbReference type="InterPro" id="IPR006840">
    <property type="entry name" value="ChaC"/>
</dbReference>
<evidence type="ECO:0000256" key="1">
    <source>
        <dbReference type="ARBA" id="ARBA00012344"/>
    </source>
</evidence>
<keyword evidence="2" id="KW-0456">Lyase</keyword>
<dbReference type="Proteomes" id="UP001233271">
    <property type="component" value="Chromosome 7b"/>
</dbReference>
<dbReference type="GeneID" id="85498693"/>
<dbReference type="GO" id="GO:0005737">
    <property type="term" value="C:cytoplasm"/>
    <property type="evidence" value="ECO:0007669"/>
    <property type="project" value="TreeGrafter"/>
</dbReference>
<dbReference type="AlphaFoldDB" id="A0AA48LA74"/>
<name>A0AA48LA74_9TREE</name>
<organism evidence="3 4">
    <name type="scientific">Cutaneotrichosporon cavernicola</name>
    <dbReference type="NCBI Taxonomy" id="279322"/>
    <lineage>
        <taxon>Eukaryota</taxon>
        <taxon>Fungi</taxon>
        <taxon>Dikarya</taxon>
        <taxon>Basidiomycota</taxon>
        <taxon>Agaricomycotina</taxon>
        <taxon>Tremellomycetes</taxon>
        <taxon>Trichosporonales</taxon>
        <taxon>Trichosporonaceae</taxon>
        <taxon>Cutaneotrichosporon</taxon>
    </lineage>
</organism>
<evidence type="ECO:0000313" key="4">
    <source>
        <dbReference type="Proteomes" id="UP001233271"/>
    </source>
</evidence>
<dbReference type="Gene3D" id="3.10.490.10">
    <property type="entry name" value="Gamma-glutamyl cyclotransferase-like"/>
    <property type="match status" value="1"/>
</dbReference>
<dbReference type="RefSeq" id="XP_060460088.1">
    <property type="nucleotide sequence ID" value="XM_060603834.1"/>
</dbReference>
<evidence type="ECO:0000256" key="2">
    <source>
        <dbReference type="ARBA" id="ARBA00023239"/>
    </source>
</evidence>
<reference evidence="3" key="1">
    <citation type="journal article" date="2023" name="BMC Genomics">
        <title>Chromosome-level genome assemblies of Cutaneotrichosporon spp. (Trichosporonales, Basidiomycota) reveal imbalanced evolution between nucleotide sequences and chromosome synteny.</title>
        <authorList>
            <person name="Kobayashi Y."/>
            <person name="Kayamori A."/>
            <person name="Aoki K."/>
            <person name="Shiwa Y."/>
            <person name="Matsutani M."/>
            <person name="Fujita N."/>
            <person name="Sugita T."/>
            <person name="Iwasaki W."/>
            <person name="Tanaka N."/>
            <person name="Takashima M."/>
        </authorList>
    </citation>
    <scope>NUCLEOTIDE SEQUENCE</scope>
    <source>
        <strain evidence="3">HIS019</strain>
    </source>
</reference>
<dbReference type="SUPFAM" id="SSF110857">
    <property type="entry name" value="Gamma-glutamyl cyclotransferase-like"/>
    <property type="match status" value="1"/>
</dbReference>
<protein>
    <recommendedName>
        <fullName evidence="1">glutathione-specific gamma-glutamylcyclotransferase</fullName>
        <ecNumber evidence="1">4.3.2.7</ecNumber>
    </recommendedName>
</protein>
<dbReference type="PANTHER" id="PTHR12192:SF2">
    <property type="entry name" value="GLUTATHIONE-SPECIFIC GAMMA-GLUTAMYLCYCLOTRANSFERASE 2"/>
    <property type="match status" value="1"/>
</dbReference>
<keyword evidence="4" id="KW-1185">Reference proteome</keyword>
<gene>
    <name evidence="3" type="ORF">CcaverHIS019_0704040</name>
</gene>
<dbReference type="EC" id="4.3.2.7" evidence="1"/>
<accession>A0AA48LA74</accession>
<dbReference type="GO" id="GO:0006751">
    <property type="term" value="P:glutathione catabolic process"/>
    <property type="evidence" value="ECO:0007669"/>
    <property type="project" value="InterPro"/>
</dbReference>
<dbReference type="InterPro" id="IPR036568">
    <property type="entry name" value="GGCT-like_sf"/>
</dbReference>
<dbReference type="CDD" id="cd06661">
    <property type="entry name" value="GGCT_like"/>
    <property type="match status" value="1"/>
</dbReference>
<sequence>MTWIFGYGSIIWRPDFPYAERTLAFVANHTRRFWQGSPDHRGTPTSLGRVVTLVPEPGEVCWGFAYRVPHDRVDEVMAYLDHRERGGYIRISVPFHRASSVCANPLHNMGPAIESITYIAAPDNEHYLGPDALPRMVRQIASAEGESGRNADYVINLATHLRDMGLEDPHVFTLAQAVREAVASPVVQAKVLEALEQEAKERARLIHCASNLYTRAQLDDTNML</sequence>
<evidence type="ECO:0000313" key="3">
    <source>
        <dbReference type="EMBL" id="BEI94823.1"/>
    </source>
</evidence>
<dbReference type="EMBL" id="AP028219">
    <property type="protein sequence ID" value="BEI94823.1"/>
    <property type="molecule type" value="Genomic_DNA"/>
</dbReference>
<dbReference type="PANTHER" id="PTHR12192">
    <property type="entry name" value="CATION TRANSPORT PROTEIN CHAC-RELATED"/>
    <property type="match status" value="1"/>
</dbReference>
<dbReference type="GO" id="GO:0061928">
    <property type="term" value="F:glutathione specific gamma-glutamylcyclotransferase activity"/>
    <property type="evidence" value="ECO:0007669"/>
    <property type="project" value="UniProtKB-EC"/>
</dbReference>
<dbReference type="KEGG" id="ccac:CcaHIS019_0704040"/>